<dbReference type="PANTHER" id="PTHR30231:SF4">
    <property type="entry name" value="PROTEIN NEN2"/>
    <property type="match status" value="1"/>
</dbReference>
<organism evidence="5 6">
    <name type="scientific">Corynebacterium kroppenstedtii</name>
    <dbReference type="NCBI Taxonomy" id="161879"/>
    <lineage>
        <taxon>Bacteria</taxon>
        <taxon>Bacillati</taxon>
        <taxon>Actinomycetota</taxon>
        <taxon>Actinomycetes</taxon>
        <taxon>Mycobacteriales</taxon>
        <taxon>Corynebacteriaceae</taxon>
        <taxon>Corynebacterium</taxon>
    </lineage>
</organism>
<dbReference type="Gene3D" id="3.30.420.10">
    <property type="entry name" value="Ribonuclease H-like superfamily/Ribonuclease H"/>
    <property type="match status" value="1"/>
</dbReference>
<evidence type="ECO:0000256" key="3">
    <source>
        <dbReference type="ARBA" id="ARBA00022839"/>
    </source>
</evidence>
<evidence type="ECO:0000259" key="4">
    <source>
        <dbReference type="SMART" id="SM00479"/>
    </source>
</evidence>
<keyword evidence="1" id="KW-0540">Nuclease</keyword>
<dbReference type="CDD" id="cd06127">
    <property type="entry name" value="DEDDh"/>
    <property type="match status" value="1"/>
</dbReference>
<evidence type="ECO:0000313" key="6">
    <source>
        <dbReference type="Proteomes" id="UP000249432"/>
    </source>
</evidence>
<evidence type="ECO:0000256" key="1">
    <source>
        <dbReference type="ARBA" id="ARBA00022722"/>
    </source>
</evidence>
<gene>
    <name evidence="5" type="ORF">DI525_08805</name>
</gene>
<dbReference type="InterPro" id="IPR036397">
    <property type="entry name" value="RNaseH_sf"/>
</dbReference>
<evidence type="ECO:0000313" key="5">
    <source>
        <dbReference type="EMBL" id="PZR03834.1"/>
    </source>
</evidence>
<feature type="domain" description="Exonuclease" evidence="4">
    <location>
        <begin position="63"/>
        <end position="240"/>
    </location>
</feature>
<dbReference type="RefSeq" id="WP_303735344.1">
    <property type="nucleotide sequence ID" value="NZ_CAKZHK010000009.1"/>
</dbReference>
<dbReference type="EMBL" id="QFRA01000027">
    <property type="protein sequence ID" value="PZR03834.1"/>
    <property type="molecule type" value="Genomic_DNA"/>
</dbReference>
<dbReference type="InterPro" id="IPR012337">
    <property type="entry name" value="RNaseH-like_sf"/>
</dbReference>
<dbReference type="PANTHER" id="PTHR30231">
    <property type="entry name" value="DNA POLYMERASE III SUBUNIT EPSILON"/>
    <property type="match status" value="1"/>
</dbReference>
<dbReference type="Pfam" id="PF00929">
    <property type="entry name" value="RNase_T"/>
    <property type="match status" value="1"/>
</dbReference>
<dbReference type="InterPro" id="IPR013520">
    <property type="entry name" value="Ribonucl_H"/>
</dbReference>
<keyword evidence="3" id="KW-0269">Exonuclease</keyword>
<evidence type="ECO:0000256" key="2">
    <source>
        <dbReference type="ARBA" id="ARBA00022801"/>
    </source>
</evidence>
<dbReference type="SUPFAM" id="SSF53098">
    <property type="entry name" value="Ribonuclease H-like"/>
    <property type="match status" value="1"/>
</dbReference>
<dbReference type="Proteomes" id="UP000249432">
    <property type="component" value="Unassembled WGS sequence"/>
</dbReference>
<dbReference type="GO" id="GO:0008408">
    <property type="term" value="F:3'-5' exonuclease activity"/>
    <property type="evidence" value="ECO:0007669"/>
    <property type="project" value="TreeGrafter"/>
</dbReference>
<dbReference type="GO" id="GO:0003676">
    <property type="term" value="F:nucleic acid binding"/>
    <property type="evidence" value="ECO:0007669"/>
    <property type="project" value="InterPro"/>
</dbReference>
<reference evidence="5 6" key="1">
    <citation type="submission" date="2017-08" db="EMBL/GenBank/DDBJ databases">
        <title>Infants hospitalized years apart are colonized by the same room-sourced microbial strains.</title>
        <authorList>
            <person name="Brooks B."/>
            <person name="Olm M.R."/>
            <person name="Firek B.A."/>
            <person name="Baker R."/>
            <person name="Thomas B.C."/>
            <person name="Morowitz M.J."/>
            <person name="Banfield J.F."/>
        </authorList>
    </citation>
    <scope>NUCLEOTIDE SEQUENCE [LARGE SCALE GENOMIC DNA]</scope>
    <source>
        <strain evidence="5">S2_003_000_R1_3</strain>
    </source>
</reference>
<accession>A0A2W5UKN2</accession>
<keyword evidence="2" id="KW-0378">Hydrolase</keyword>
<name>A0A2W5UKN2_9CORY</name>
<protein>
    <submittedName>
        <fullName evidence="5">DNA polymerase III subunit epsilon</fullName>
    </submittedName>
</protein>
<dbReference type="SMART" id="SM00479">
    <property type="entry name" value="EXOIII"/>
    <property type="match status" value="1"/>
</dbReference>
<comment type="caution">
    <text evidence="5">The sequence shown here is derived from an EMBL/GenBank/DDBJ whole genome shotgun (WGS) entry which is preliminary data.</text>
</comment>
<dbReference type="AlphaFoldDB" id="A0A2W5UKN2"/>
<sequence length="256" mass="28396">MRFFRRRARVSGEDYADRSREVCEQLRESDCPRDRSRCALAEALHHFYTTPAPELDTPLTELPLLAVDVETTGLDADRDRLLSVGMVAINGRAIPLPTADHWLVRYHEGDVSVGQSATIHGITDSQLENGRPLLDILTDVVNAAAGRALLAHLALIEHDFISTACERAVGVPWSSLRVVDTMDLERRSAVSFGRRPGRGEVRLMNARYSRGLPSYHNHNALVDALACAELYLAQTSADHFGSELASVIRKKGTTRW</sequence>
<dbReference type="GO" id="GO:0005829">
    <property type="term" value="C:cytosol"/>
    <property type="evidence" value="ECO:0007669"/>
    <property type="project" value="TreeGrafter"/>
</dbReference>
<proteinExistence type="predicted"/>